<proteinExistence type="predicted"/>
<dbReference type="Proteomes" id="UP000265618">
    <property type="component" value="Unassembled WGS sequence"/>
</dbReference>
<evidence type="ECO:0000313" key="1">
    <source>
        <dbReference type="EMBL" id="GIQ83753.1"/>
    </source>
</evidence>
<reference evidence="1 2" key="1">
    <citation type="journal article" date="2018" name="PLoS ONE">
        <title>The draft genome of Kipferlia bialata reveals reductive genome evolution in fornicate parasites.</title>
        <authorList>
            <person name="Tanifuji G."/>
            <person name="Takabayashi S."/>
            <person name="Kume K."/>
            <person name="Takagi M."/>
            <person name="Nakayama T."/>
            <person name="Kamikawa R."/>
            <person name="Inagaki Y."/>
            <person name="Hashimoto T."/>
        </authorList>
    </citation>
    <scope>NUCLEOTIDE SEQUENCE [LARGE SCALE GENOMIC DNA]</scope>
    <source>
        <strain evidence="1">NY0173</strain>
    </source>
</reference>
<keyword evidence="2" id="KW-1185">Reference proteome</keyword>
<accession>A0A9K3CWR6</accession>
<evidence type="ECO:0000313" key="2">
    <source>
        <dbReference type="Proteomes" id="UP000265618"/>
    </source>
</evidence>
<sequence length="481" mass="53419">MPKNTGKAATGRKAKASDLDASLWSMRFDTLEDMLDEMERMSGRIWEATTASHTAVRCAHKKSSGGPCDYPCTLGCSSKGRYHVLSFKSALKKPPPRWSIRYGRTEPNAPKEKVLLNKHHPECVRKAHPELRITSEFSVCPRFQAMCASGQANKRHGGRLQPVHMLSASDYLCLPSRGDSVHGECLIMHLPARGSKGLVTGAPLSVSPSFLHNHRGPVHAIGSRLYAASHREDGAPQSFAVLDLDTGAWTPLVWEGPDLAVGFAIEDCLYYIGYDPDPPLVLPAGLEAQCRIREAQRQHRKDHMEFIFCRYDTMEGVWDRMPMPQAVSHVLKERMSNHHYSTDIPLSQLGVVNGAAYMSVRGHTHPASLAGLFRYSPRTGWEDQTEEAWGNLEKSGLDVSLIPYPGTNWSTAVFGTRVALMSPLDKGTLIYDTVSAEWQCWTSVNMNPGTMYQRPDGTLLFRQRGKAGPVCLAECRLEQFT</sequence>
<protein>
    <submittedName>
        <fullName evidence="1">Uncharacterized protein</fullName>
    </submittedName>
</protein>
<name>A0A9K3CWR6_9EUKA</name>
<comment type="caution">
    <text evidence="1">The sequence shown here is derived from an EMBL/GenBank/DDBJ whole genome shotgun (WGS) entry which is preliminary data.</text>
</comment>
<organism evidence="1 2">
    <name type="scientific">Kipferlia bialata</name>
    <dbReference type="NCBI Taxonomy" id="797122"/>
    <lineage>
        <taxon>Eukaryota</taxon>
        <taxon>Metamonada</taxon>
        <taxon>Carpediemonas-like organisms</taxon>
        <taxon>Kipferlia</taxon>
    </lineage>
</organism>
<dbReference type="EMBL" id="BDIP01001164">
    <property type="protein sequence ID" value="GIQ83753.1"/>
    <property type="molecule type" value="Genomic_DNA"/>
</dbReference>
<gene>
    <name evidence="1" type="ORF">KIPB_005122</name>
</gene>
<dbReference type="AlphaFoldDB" id="A0A9K3CWR6"/>